<dbReference type="InterPro" id="IPR011990">
    <property type="entry name" value="TPR-like_helical_dom_sf"/>
</dbReference>
<protein>
    <submittedName>
        <fullName evidence="2">Uncharacterized protein</fullName>
    </submittedName>
</protein>
<dbReference type="Gene3D" id="1.25.40.10">
    <property type="entry name" value="Tetratricopeptide repeat domain"/>
    <property type="match status" value="2"/>
</dbReference>
<sequence>MRFRSTLNLFCVISIFITLNAIAAAASPTIAIEDFKDKSGRPATEFKEFLTKSLTKAGFTCCNNSTMRNYVRYTLAGIVEKNKKGTSYSVLLTDTFSLEPSVFFNGKQIGGTNTSPAASKLVKSVAKFLSSQTITSIEIVGDSRLTPNAVMALAQIRPGETASPEKIIAGRIILENCGLFKNAQLYIAPGPEGRQLRITVKEGVMVIANSMDGPGKAVIDNILGPATDDLPEFPAIPEDPEQKDLSTVSAGFLAHEAEKALITFESTDSAYTIENLEYFVSIASAIRNRIYSYNTPCRDLCVILFKMCSVLDSKTARDITAQFQRDFMQNSSDPETMDKMLSRIEFLNQSHDIAAEAEVTLASRLYSDSPHSPIIPWVLSSLGEQALKVEDVKRAAPLLKASIVISSLPVSPEMLILAAQTQYSNLDKNSGDAASARLRPLLAEPNLNLSAKKQIKSLDRWAALCETVLAISDKDEFELQLEKGDALILLNRPDLAEPLFHRLHEEKPDDARPFTGFGRLAFQRTGNLYSARPYIERASKLNHRDRFFYELALAYTLKRITGEALPTINIEGRNSEEASATRFLLPKAALYDAGYEQFNKAQALLIKAGINVLDDWLSYTPIANDSACENMYVQTDLLKTELPDSDEILLANYFFSVFVKDRTDIRKMLTIPLSSRVGLEPRIAQINILIREISIHPTLPLAEAIQSAVVSIAADADNRSKVVALQADALAITGLYMNSKENLIRAKSLYGLAAGLSSGTEKGRLLNNQACVYLALGQKSEADDLYDEAMDNSPDFPEAVTLGNTVSSSSQKELKAKLSGYIEKVKSTELKQAAQDILGIEPKKTAGNSTDRAVKNNQTSSVKVSPQAGSLHILLKESSATEVDYNNIEGLKLNFLYKSNPWLLPAKAK</sequence>
<dbReference type="RefSeq" id="WP_085102744.1">
    <property type="nucleotide sequence ID" value="NZ_FWZU01000004.1"/>
</dbReference>
<keyword evidence="1" id="KW-0732">Signal</keyword>
<feature type="chain" id="PRO_5013390155" evidence="1">
    <location>
        <begin position="24"/>
        <end position="909"/>
    </location>
</feature>
<evidence type="ECO:0000256" key="1">
    <source>
        <dbReference type="SAM" id="SignalP"/>
    </source>
</evidence>
<dbReference type="SUPFAM" id="SSF48452">
    <property type="entry name" value="TPR-like"/>
    <property type="match status" value="1"/>
</dbReference>
<proteinExistence type="predicted"/>
<keyword evidence="3" id="KW-1185">Reference proteome</keyword>
<dbReference type="STRING" id="1519643.SAMN06295933_2523"/>
<dbReference type="SMART" id="SM00028">
    <property type="entry name" value="TPR"/>
    <property type="match status" value="2"/>
</dbReference>
<gene>
    <name evidence="2" type="ORF">SAMN06295933_2523</name>
</gene>
<organism evidence="2 3">
    <name type="scientific">Desulfovibrio gilichinskyi</name>
    <dbReference type="NCBI Taxonomy" id="1519643"/>
    <lineage>
        <taxon>Bacteria</taxon>
        <taxon>Pseudomonadati</taxon>
        <taxon>Thermodesulfobacteriota</taxon>
        <taxon>Desulfovibrionia</taxon>
        <taxon>Desulfovibrionales</taxon>
        <taxon>Desulfovibrionaceae</taxon>
        <taxon>Desulfovibrio</taxon>
    </lineage>
</organism>
<reference evidence="3" key="1">
    <citation type="submission" date="2017-04" db="EMBL/GenBank/DDBJ databases">
        <authorList>
            <person name="Varghese N."/>
            <person name="Submissions S."/>
        </authorList>
    </citation>
    <scope>NUCLEOTIDE SEQUENCE [LARGE SCALE GENOMIC DNA]</scope>
    <source>
        <strain evidence="3">K3S</strain>
    </source>
</reference>
<evidence type="ECO:0000313" key="2">
    <source>
        <dbReference type="EMBL" id="SMF25947.1"/>
    </source>
</evidence>
<dbReference type="Gene3D" id="3.10.20.310">
    <property type="entry name" value="membrane protein fhac"/>
    <property type="match status" value="1"/>
</dbReference>
<dbReference type="EMBL" id="FWZU01000004">
    <property type="protein sequence ID" value="SMF25947.1"/>
    <property type="molecule type" value="Genomic_DNA"/>
</dbReference>
<dbReference type="Proteomes" id="UP000192906">
    <property type="component" value="Unassembled WGS sequence"/>
</dbReference>
<dbReference type="AlphaFoldDB" id="A0A1X7E1V4"/>
<feature type="signal peptide" evidence="1">
    <location>
        <begin position="1"/>
        <end position="23"/>
    </location>
</feature>
<evidence type="ECO:0000313" key="3">
    <source>
        <dbReference type="Proteomes" id="UP000192906"/>
    </source>
</evidence>
<accession>A0A1X7E1V4</accession>
<name>A0A1X7E1V4_9BACT</name>
<dbReference type="OrthoDB" id="5437646at2"/>
<dbReference type="InterPro" id="IPR019734">
    <property type="entry name" value="TPR_rpt"/>
</dbReference>